<feature type="repeat" description="Pumilio" evidence="2">
    <location>
        <begin position="765"/>
        <end position="803"/>
    </location>
</feature>
<dbReference type="InParanoid" id="I2H1F2"/>
<feature type="region of interest" description="Disordered" evidence="3">
    <location>
        <begin position="258"/>
        <end position="279"/>
    </location>
</feature>
<dbReference type="KEGG" id="tbl:TBLA_0C04040"/>
<dbReference type="FunFam" id="1.25.10.10:FF:000237">
    <property type="entry name" value="Pumilio homolog 9"/>
    <property type="match status" value="1"/>
</dbReference>
<protein>
    <recommendedName>
        <fullName evidence="4">PUM-HD domain-containing protein</fullName>
    </recommendedName>
</protein>
<evidence type="ECO:0000313" key="5">
    <source>
        <dbReference type="EMBL" id="CCH60204.1"/>
    </source>
</evidence>
<dbReference type="Gene3D" id="1.25.10.10">
    <property type="entry name" value="Leucine-rich Repeat Variant"/>
    <property type="match status" value="1"/>
</dbReference>
<dbReference type="FunCoup" id="I2H1F2">
    <property type="interactions" value="36"/>
</dbReference>
<feature type="region of interest" description="Disordered" evidence="3">
    <location>
        <begin position="477"/>
        <end position="518"/>
    </location>
</feature>
<dbReference type="GO" id="GO:0008104">
    <property type="term" value="P:intracellular protein localization"/>
    <property type="evidence" value="ECO:0007669"/>
    <property type="project" value="EnsemblFungi"/>
</dbReference>
<feature type="repeat" description="Pumilio" evidence="2">
    <location>
        <begin position="689"/>
        <end position="729"/>
    </location>
</feature>
<feature type="compositionally biased region" description="Polar residues" evidence="3">
    <location>
        <begin position="258"/>
        <end position="272"/>
    </location>
</feature>
<dbReference type="HOGENOM" id="CLU_016143_0_0_1"/>
<feature type="region of interest" description="Disordered" evidence="3">
    <location>
        <begin position="226"/>
        <end position="245"/>
    </location>
</feature>
<accession>I2H1F2</accession>
<feature type="region of interest" description="Disordered" evidence="3">
    <location>
        <begin position="374"/>
        <end position="412"/>
    </location>
</feature>
<dbReference type="GO" id="GO:0000288">
    <property type="term" value="P:nuclear-transcribed mRNA catabolic process, deadenylation-dependent decay"/>
    <property type="evidence" value="ECO:0007669"/>
    <property type="project" value="EnsemblFungi"/>
</dbReference>
<dbReference type="Proteomes" id="UP000002866">
    <property type="component" value="Chromosome 3"/>
</dbReference>
<name>I2H1F2_HENB6</name>
<dbReference type="InterPro" id="IPR011989">
    <property type="entry name" value="ARM-like"/>
</dbReference>
<dbReference type="SMART" id="SM00025">
    <property type="entry name" value="Pumilio"/>
    <property type="match status" value="8"/>
</dbReference>
<feature type="repeat" description="Pumilio" evidence="2">
    <location>
        <begin position="581"/>
        <end position="616"/>
    </location>
</feature>
<dbReference type="GO" id="GO:0003729">
    <property type="term" value="F:mRNA binding"/>
    <property type="evidence" value="ECO:0007669"/>
    <property type="project" value="EnsemblFungi"/>
</dbReference>
<gene>
    <name evidence="5" type="primary">TBLA0C04040</name>
    <name evidence="5" type="ORF">TBLA_0C04040</name>
</gene>
<dbReference type="RefSeq" id="XP_004179723.1">
    <property type="nucleotide sequence ID" value="XM_004179675.1"/>
</dbReference>
<dbReference type="InterPro" id="IPR033133">
    <property type="entry name" value="PUM-HD"/>
</dbReference>
<dbReference type="CDD" id="cd07920">
    <property type="entry name" value="Pumilio"/>
    <property type="match status" value="1"/>
</dbReference>
<evidence type="ECO:0000259" key="4">
    <source>
        <dbReference type="PROSITE" id="PS50303"/>
    </source>
</evidence>
<feature type="repeat" description="Pumilio" evidence="2">
    <location>
        <begin position="805"/>
        <end position="843"/>
    </location>
</feature>
<feature type="domain" description="PUM-HD" evidence="4">
    <location>
        <begin position="524"/>
        <end position="870"/>
    </location>
</feature>
<dbReference type="GeneID" id="14495184"/>
<keyword evidence="1" id="KW-0677">Repeat</keyword>
<dbReference type="Pfam" id="PF00806">
    <property type="entry name" value="PUF"/>
    <property type="match status" value="8"/>
</dbReference>
<dbReference type="PANTHER" id="PTHR12537:SF13">
    <property type="entry name" value="PUMILIO HOMOLOGY DOMAIN FAMILY MEMBER 4"/>
    <property type="match status" value="1"/>
</dbReference>
<dbReference type="STRING" id="1071380.I2H1F2"/>
<dbReference type="OMA" id="FRRQTFH"/>
<evidence type="ECO:0000256" key="1">
    <source>
        <dbReference type="ARBA" id="ARBA00022737"/>
    </source>
</evidence>
<dbReference type="GO" id="GO:0005737">
    <property type="term" value="C:cytoplasm"/>
    <property type="evidence" value="ECO:0007669"/>
    <property type="project" value="TreeGrafter"/>
</dbReference>
<reference evidence="5 6" key="1">
    <citation type="journal article" date="2011" name="Proc. Natl. Acad. Sci. U.S.A.">
        <title>Evolutionary erosion of yeast sex chromosomes by mating-type switching accidents.</title>
        <authorList>
            <person name="Gordon J.L."/>
            <person name="Armisen D."/>
            <person name="Proux-Wera E."/>
            <person name="Oheigeartaigh S.S."/>
            <person name="Byrne K.P."/>
            <person name="Wolfe K.H."/>
        </authorList>
    </citation>
    <scope>NUCLEOTIDE SEQUENCE [LARGE SCALE GENOMIC DNA]</scope>
    <source>
        <strain evidence="6">ATCC 34711 / CBS 6284 / DSM 70876 / NBRC 10599 / NRRL Y-10934 / UCD 77-7</strain>
    </source>
</reference>
<dbReference type="EMBL" id="HE806318">
    <property type="protein sequence ID" value="CCH60204.1"/>
    <property type="molecule type" value="Genomic_DNA"/>
</dbReference>
<dbReference type="AlphaFoldDB" id="I2H1F2"/>
<dbReference type="InterPro" id="IPR033712">
    <property type="entry name" value="Pumilio_RNA-bd"/>
</dbReference>
<feature type="compositionally biased region" description="Low complexity" evidence="3">
    <location>
        <begin position="502"/>
        <end position="518"/>
    </location>
</feature>
<dbReference type="PROSITE" id="PS50302">
    <property type="entry name" value="PUM"/>
    <property type="match status" value="6"/>
</dbReference>
<feature type="repeat" description="Pumilio" evidence="2">
    <location>
        <begin position="617"/>
        <end position="653"/>
    </location>
</feature>
<dbReference type="PROSITE" id="PS50303">
    <property type="entry name" value="PUM_HD"/>
    <property type="match status" value="1"/>
</dbReference>
<evidence type="ECO:0000313" key="6">
    <source>
        <dbReference type="Proteomes" id="UP000002866"/>
    </source>
</evidence>
<dbReference type="InterPro" id="IPR016024">
    <property type="entry name" value="ARM-type_fold"/>
</dbReference>
<keyword evidence="6" id="KW-1185">Reference proteome</keyword>
<dbReference type="PANTHER" id="PTHR12537">
    <property type="entry name" value="RNA BINDING PROTEIN PUMILIO-RELATED"/>
    <property type="match status" value="1"/>
</dbReference>
<dbReference type="eggNOG" id="KOG2049">
    <property type="taxonomic scope" value="Eukaryota"/>
</dbReference>
<dbReference type="SUPFAM" id="SSF48371">
    <property type="entry name" value="ARM repeat"/>
    <property type="match status" value="1"/>
</dbReference>
<sequence>MTNNIKKLSEDESLPLVDPVVTETINSALNQLHLDDSEDSTPPTPKQLNALNMPSSLGTQAVPSTGTIGSVAGPLGENTMGNGPPSQIFSPLPPQHFQHQMLGMGFMPYSQMMHMPPTPGTFFPSPDFTDPSLNMIPNSNNTENNSPNIFAKMDNKLSPTNLPSQSVWPPTIGSIHEDGLTSGSVSSIINDSNGNKKAPGAATNSFRRQTFHTLPSAELMGISQANGQSSNDQLSIPNPSTRTQSISFDKSDSTFLFSGSASGTTNQASNAPPDQLAPKATTLLNDSKDVKEKENSADISVPKAYAAAYPYGGPLLHPNPILSNPHDSSSNPHGFNVTSQYPGGYGFNGPFPTFSPVMGGPHPPIHGPTPISVSNTSPLTALPSIVDGSNENKNKPAVVTSTNPQLLDPEGRISPSTVPVLNPMQIANPQGSSPPPWLYQGHSFSPMVGHPQGPPPPPHMLNQNGHLLNRNGKFSMHEANRHNPKYPVPTHEGPNGTKNEKYSNYTNNSKNGKYSNNGKNNFNNYPHGYRKVEDNSFYADAELSQFIGNIYSICTDQYGCRFLQKQLDVLGKEAADIIFNETKDHTVELMTDSFGNYLIQKLLERITLEQRIIIANISSPHFVEIALNPHGTRALQKLVECTETDEESNIIVKSLTPSILMLSKDLNGNHVVQKCLQKMPPKHFQFIFDAACKDFIEIATHRHGCCVLQRCLDHGTEEQRHSLCNKLLENIDMLTMDPFGNYVVQYVITKESDDNKYDFTYKIVHLLKPKVIVLSLHKFGSNVVEKLLRTPIVSETVILELLNKESNQEIQTLLNDSYGNYVLQTALAISSNKNPYLYKKLSDIVTPLLVGPIRNTPHGRRILSKLPSGE</sequence>
<evidence type="ECO:0000256" key="2">
    <source>
        <dbReference type="PROSITE-ProRule" id="PRU00317"/>
    </source>
</evidence>
<proteinExistence type="predicted"/>
<evidence type="ECO:0000256" key="3">
    <source>
        <dbReference type="SAM" id="MobiDB-lite"/>
    </source>
</evidence>
<organism evidence="5 6">
    <name type="scientific">Henningerozyma blattae (strain ATCC 34711 / CBS 6284 / DSM 70876 / NBRC 10599 / NRRL Y-10934 / UCD 77-7)</name>
    <name type="common">Yeast</name>
    <name type="synonym">Tetrapisispora blattae</name>
    <dbReference type="NCBI Taxonomy" id="1071380"/>
    <lineage>
        <taxon>Eukaryota</taxon>
        <taxon>Fungi</taxon>
        <taxon>Dikarya</taxon>
        <taxon>Ascomycota</taxon>
        <taxon>Saccharomycotina</taxon>
        <taxon>Saccharomycetes</taxon>
        <taxon>Saccharomycetales</taxon>
        <taxon>Saccharomycetaceae</taxon>
        <taxon>Henningerozyma</taxon>
    </lineage>
</organism>
<dbReference type="OrthoDB" id="668540at2759"/>
<feature type="repeat" description="Pumilio" evidence="2">
    <location>
        <begin position="545"/>
        <end position="580"/>
    </location>
</feature>
<dbReference type="GO" id="GO:0017148">
    <property type="term" value="P:negative regulation of translation"/>
    <property type="evidence" value="ECO:0007669"/>
    <property type="project" value="EnsemblFungi"/>
</dbReference>
<dbReference type="InterPro" id="IPR001313">
    <property type="entry name" value="Pumilio_RNA-bd_rpt"/>
</dbReference>